<keyword evidence="5" id="KW-0498">Mitosis</keyword>
<sequence length="882" mass="98700">MYIEEIVLDGFKSYATRTVIGGWDRQFNAITGLNGSGKSNILDAICFVLGISTLSHVRATNLTDLVYKRGQAGITKATVSIVFNNTDKKNCPLGYADDDKITVARQLIVGGKNTYLINGVKKTQADVASLFHSVQLNINNPHFIIMQGKITKVLNMKPAEVLAMVEEAAGTRMFEDRREKAVKVIGKKDTKMDEIQSLLQTEIQPKLSSLRDKKRDFMEYQKLENEISQIGNFLTAHEFWICEKKIKEFDAEYDEMKSNLARQEAEEQSFKHEMIHIENMIQSLAANKHTTDGEFHRLEAEAKELNKDIAKMKSQIDIKSTTLIEENANLTALKQSRQENTATLATLSEAALNEKNAFDAKKGEHEARVKGLEKKKDLLQTLTTGVSAVQGHENGYLDQLHEAQTSLSNCDSVAQQARLKIKHFQQELSSKEPKAKKAHELNKSLVDSLAEKRVRADALKAKVDKIVVPVLDEAYEQRDVQLEKVAKLKKTVQRIEKDISAYLFSYSNPSRSFDPSDVKGLIAELIRIPEKNLESVTALETCAGGRLFNVIVSNEVVGSHLVDKSKTKLSKRVTFIPLNKIVANQIDTSRIRSAKEIAPGKVELAIDLVDFEQDLVNAMKFVFGSTLICKDTASAKCVTFDKNVRLRSVTLDGDVYEPSGSLSGGSRGNSANILTQFQNYTQMRGQLNEQEKVLEKILDGIKAGEAVRDERDQAHAQYDLALHECGLLEQQIASNGNSQVIFQVEKLKADIGEETKRIEESEKSAAELKKLCKTLENDMKRFSTNREETLSSLKKEIQAEKGKLASEAKLIQADEFAVRTVLQEKIDLEQELKEIDSTEATLKDLISSLKVEIEELSLKHEEALVRIPKAALSSRKNTDAYF</sequence>
<dbReference type="InterPro" id="IPR036277">
    <property type="entry name" value="SMC_hinge_sf"/>
</dbReference>
<dbReference type="GO" id="GO:0005694">
    <property type="term" value="C:chromosome"/>
    <property type="evidence" value="ECO:0007669"/>
    <property type="project" value="InterPro"/>
</dbReference>
<evidence type="ECO:0000256" key="7">
    <source>
        <dbReference type="ARBA" id="ARBA00023054"/>
    </source>
</evidence>
<feature type="coiled-coil region" evidence="11">
    <location>
        <begin position="246"/>
        <end position="315"/>
    </location>
</feature>
<dbReference type="AlphaFoldDB" id="A0A507DM28"/>
<dbReference type="SUPFAM" id="SSF75553">
    <property type="entry name" value="Smc hinge domain"/>
    <property type="match status" value="1"/>
</dbReference>
<keyword evidence="14" id="KW-1185">Reference proteome</keyword>
<comment type="similarity">
    <text evidence="2">Belongs to the SMC family. SMC2 subfamily.</text>
</comment>
<evidence type="ECO:0000313" key="13">
    <source>
        <dbReference type="EMBL" id="TPX51938.1"/>
    </source>
</evidence>
<organism evidence="13 14">
    <name type="scientific">Chytriomyces confervae</name>
    <dbReference type="NCBI Taxonomy" id="246404"/>
    <lineage>
        <taxon>Eukaryota</taxon>
        <taxon>Fungi</taxon>
        <taxon>Fungi incertae sedis</taxon>
        <taxon>Chytridiomycota</taxon>
        <taxon>Chytridiomycota incertae sedis</taxon>
        <taxon>Chytridiomycetes</taxon>
        <taxon>Chytridiales</taxon>
        <taxon>Chytriomycetaceae</taxon>
        <taxon>Chytriomyces</taxon>
    </lineage>
</organism>
<evidence type="ECO:0000256" key="5">
    <source>
        <dbReference type="ARBA" id="ARBA00022776"/>
    </source>
</evidence>
<dbReference type="OrthoDB" id="10255539at2759"/>
<dbReference type="Pfam" id="PF02463">
    <property type="entry name" value="SMC_N"/>
    <property type="match status" value="1"/>
</dbReference>
<reference evidence="13 14" key="1">
    <citation type="journal article" date="2019" name="Sci. Rep.">
        <title>Comparative genomics of chytrid fungi reveal insights into the obligate biotrophic and pathogenic lifestyle of Synchytrium endobioticum.</title>
        <authorList>
            <person name="van de Vossenberg B.T.L.H."/>
            <person name="Warris S."/>
            <person name="Nguyen H.D.T."/>
            <person name="van Gent-Pelzer M.P.E."/>
            <person name="Joly D.L."/>
            <person name="van de Geest H.C."/>
            <person name="Bonants P.J.M."/>
            <person name="Smith D.S."/>
            <person name="Levesque C.A."/>
            <person name="van der Lee T.A.J."/>
        </authorList>
    </citation>
    <scope>NUCLEOTIDE SEQUENCE [LARGE SCALE GENOMIC DNA]</scope>
    <source>
        <strain evidence="13 14">CBS 675.73</strain>
    </source>
</reference>
<dbReference type="Pfam" id="PF06470">
    <property type="entry name" value="SMC_hinge"/>
    <property type="match status" value="1"/>
</dbReference>
<dbReference type="GO" id="GO:0030261">
    <property type="term" value="P:chromosome condensation"/>
    <property type="evidence" value="ECO:0007669"/>
    <property type="project" value="UniProtKB-KW"/>
</dbReference>
<protein>
    <recommendedName>
        <fullName evidence="12">SMC hinge domain-containing protein</fullName>
    </recommendedName>
</protein>
<evidence type="ECO:0000256" key="9">
    <source>
        <dbReference type="ARBA" id="ARBA00023242"/>
    </source>
</evidence>
<dbReference type="Gene3D" id="3.30.70.1620">
    <property type="match status" value="1"/>
</dbReference>
<comment type="caution">
    <text evidence="13">The sequence shown here is derived from an EMBL/GenBank/DDBJ whole genome shotgun (WGS) entry which is preliminary data.</text>
</comment>
<feature type="coiled-coil region" evidence="11">
    <location>
        <begin position="744"/>
        <end position="785"/>
    </location>
</feature>
<dbReference type="GO" id="GO:0007059">
    <property type="term" value="P:chromosome segregation"/>
    <property type="evidence" value="ECO:0007669"/>
    <property type="project" value="UniProtKB-ARBA"/>
</dbReference>
<evidence type="ECO:0000259" key="12">
    <source>
        <dbReference type="SMART" id="SM00968"/>
    </source>
</evidence>
<accession>A0A507DM28</accession>
<keyword evidence="9" id="KW-0539">Nucleus</keyword>
<evidence type="ECO:0000256" key="6">
    <source>
        <dbReference type="ARBA" id="ARBA00022840"/>
    </source>
</evidence>
<dbReference type="GO" id="GO:0051301">
    <property type="term" value="P:cell division"/>
    <property type="evidence" value="ECO:0007669"/>
    <property type="project" value="UniProtKB-KW"/>
</dbReference>
<dbReference type="Gene3D" id="3.40.50.300">
    <property type="entry name" value="P-loop containing nucleotide triphosphate hydrolases"/>
    <property type="match status" value="1"/>
</dbReference>
<keyword evidence="8" id="KW-0226">DNA condensation</keyword>
<evidence type="ECO:0000256" key="10">
    <source>
        <dbReference type="ARBA" id="ARBA00023306"/>
    </source>
</evidence>
<dbReference type="Proteomes" id="UP000320333">
    <property type="component" value="Unassembled WGS sequence"/>
</dbReference>
<comment type="subcellular location">
    <subcellularLocation>
        <location evidence="1">Nucleus</location>
    </subcellularLocation>
</comment>
<gene>
    <name evidence="13" type="ORF">CcCBS67573_g09984</name>
</gene>
<proteinExistence type="inferred from homology"/>
<feature type="coiled-coil region" evidence="11">
    <location>
        <begin position="818"/>
        <end position="866"/>
    </location>
</feature>
<dbReference type="SUPFAM" id="SSF52540">
    <property type="entry name" value="P-loop containing nucleoside triphosphate hydrolases"/>
    <property type="match status" value="1"/>
</dbReference>
<dbReference type="InterPro" id="IPR027417">
    <property type="entry name" value="P-loop_NTPase"/>
</dbReference>
<dbReference type="InterPro" id="IPR010935">
    <property type="entry name" value="SMC_hinge"/>
</dbReference>
<dbReference type="CDD" id="cd03273">
    <property type="entry name" value="ABC_SMC2_euk"/>
    <property type="match status" value="1"/>
</dbReference>
<keyword evidence="4" id="KW-0547">Nucleotide-binding</keyword>
<dbReference type="InterPro" id="IPR024704">
    <property type="entry name" value="SMC"/>
</dbReference>
<keyword evidence="7 11" id="KW-0175">Coiled coil</keyword>
<dbReference type="PANTHER" id="PTHR43977">
    <property type="entry name" value="STRUCTURAL MAINTENANCE OF CHROMOSOMES PROTEIN 3"/>
    <property type="match status" value="1"/>
</dbReference>
<dbReference type="GO" id="GO:0016887">
    <property type="term" value="F:ATP hydrolysis activity"/>
    <property type="evidence" value="ECO:0007669"/>
    <property type="project" value="InterPro"/>
</dbReference>
<dbReference type="SMART" id="SM00968">
    <property type="entry name" value="SMC_hinge"/>
    <property type="match status" value="1"/>
</dbReference>
<dbReference type="EMBL" id="QEAP01001099">
    <property type="protein sequence ID" value="TPX51938.1"/>
    <property type="molecule type" value="Genomic_DNA"/>
</dbReference>
<dbReference type="PIRSF" id="PIRSF005719">
    <property type="entry name" value="SMC"/>
    <property type="match status" value="1"/>
</dbReference>
<evidence type="ECO:0000256" key="3">
    <source>
        <dbReference type="ARBA" id="ARBA00022618"/>
    </source>
</evidence>
<evidence type="ECO:0000256" key="2">
    <source>
        <dbReference type="ARBA" id="ARBA00005231"/>
    </source>
</evidence>
<evidence type="ECO:0000256" key="1">
    <source>
        <dbReference type="ARBA" id="ARBA00004123"/>
    </source>
</evidence>
<dbReference type="GO" id="GO:0005634">
    <property type="term" value="C:nucleus"/>
    <property type="evidence" value="ECO:0007669"/>
    <property type="project" value="UniProtKB-SubCell"/>
</dbReference>
<evidence type="ECO:0000256" key="4">
    <source>
        <dbReference type="ARBA" id="ARBA00022741"/>
    </source>
</evidence>
<evidence type="ECO:0000256" key="11">
    <source>
        <dbReference type="SAM" id="Coils"/>
    </source>
</evidence>
<name>A0A507DM28_9FUNG</name>
<dbReference type="Gene3D" id="1.20.1060.20">
    <property type="match status" value="1"/>
</dbReference>
<evidence type="ECO:0000256" key="8">
    <source>
        <dbReference type="ARBA" id="ARBA00023067"/>
    </source>
</evidence>
<dbReference type="GO" id="GO:0005524">
    <property type="term" value="F:ATP binding"/>
    <property type="evidence" value="ECO:0007669"/>
    <property type="project" value="UniProtKB-KW"/>
</dbReference>
<dbReference type="InterPro" id="IPR003395">
    <property type="entry name" value="RecF/RecN/SMC_N"/>
</dbReference>
<keyword evidence="3" id="KW-0132">Cell division</keyword>
<feature type="domain" description="SMC hinge" evidence="12">
    <location>
        <begin position="516"/>
        <end position="639"/>
    </location>
</feature>
<dbReference type="STRING" id="246404.A0A507DM28"/>
<evidence type="ECO:0000313" key="14">
    <source>
        <dbReference type="Proteomes" id="UP000320333"/>
    </source>
</evidence>
<feature type="coiled-coil region" evidence="11">
    <location>
        <begin position="471"/>
        <end position="498"/>
    </location>
</feature>
<keyword evidence="6" id="KW-0067">ATP-binding</keyword>
<keyword evidence="10" id="KW-0131">Cell cycle</keyword>
<dbReference type="InterPro" id="IPR027120">
    <property type="entry name" value="Smc2_ABC"/>
</dbReference>